<feature type="transmembrane region" description="Helical" evidence="1">
    <location>
        <begin position="93"/>
        <end position="112"/>
    </location>
</feature>
<dbReference type="KEGG" id="noy:EXE57_08540"/>
<gene>
    <name evidence="2" type="ORF">EXE57_08540</name>
</gene>
<accession>A0A4P7GKN0</accession>
<feature type="transmembrane region" description="Helical" evidence="1">
    <location>
        <begin position="149"/>
        <end position="168"/>
    </location>
</feature>
<keyword evidence="3" id="KW-1185">Reference proteome</keyword>
<proteinExistence type="predicted"/>
<name>A0A4P7GKN0_9ACTN</name>
<feature type="transmembrane region" description="Helical" evidence="1">
    <location>
        <begin position="24"/>
        <end position="41"/>
    </location>
</feature>
<evidence type="ECO:0000256" key="1">
    <source>
        <dbReference type="SAM" id="Phobius"/>
    </source>
</evidence>
<protein>
    <submittedName>
        <fullName evidence="2">Uncharacterized protein</fullName>
    </submittedName>
</protein>
<dbReference type="RefSeq" id="WP_135076377.1">
    <property type="nucleotide sequence ID" value="NZ_CP038267.1"/>
</dbReference>
<keyword evidence="1" id="KW-0812">Transmembrane</keyword>
<dbReference type="AlphaFoldDB" id="A0A4P7GKN0"/>
<feature type="transmembrane region" description="Helical" evidence="1">
    <location>
        <begin position="47"/>
        <end position="73"/>
    </location>
</feature>
<sequence length="170" mass="17562">MADHGTTAGDPELVERAARLKERVYITFTALAVVLALGSHAESAGRAALTLLIAVTGTALAVLVADVVAHVVVHARLPTGRELGSMVRVSSSALASLLLPFVFLGLGVAGIWESDTALRAATIALVVALVAIGYLAVRRLQLPLLQRLVVLLAEVVLGLAVIALELLAHG</sequence>
<feature type="transmembrane region" description="Helical" evidence="1">
    <location>
        <begin position="118"/>
        <end position="137"/>
    </location>
</feature>
<dbReference type="OrthoDB" id="4775109at2"/>
<organism evidence="2 3">
    <name type="scientific">Nocardioides euryhalodurans</name>
    <dbReference type="NCBI Taxonomy" id="2518370"/>
    <lineage>
        <taxon>Bacteria</taxon>
        <taxon>Bacillati</taxon>
        <taxon>Actinomycetota</taxon>
        <taxon>Actinomycetes</taxon>
        <taxon>Propionibacteriales</taxon>
        <taxon>Nocardioidaceae</taxon>
        <taxon>Nocardioides</taxon>
    </lineage>
</organism>
<evidence type="ECO:0000313" key="2">
    <source>
        <dbReference type="EMBL" id="QBR92327.1"/>
    </source>
</evidence>
<evidence type="ECO:0000313" key="3">
    <source>
        <dbReference type="Proteomes" id="UP000294894"/>
    </source>
</evidence>
<reference evidence="2 3" key="1">
    <citation type="submission" date="2019-03" db="EMBL/GenBank/DDBJ databases">
        <title>Three New Species of Nocardioides, Nocardioides euryhalodurans sp. nov., Nocardioides seonyuensis sp. nov. and Nocardioides eburneoflavus sp. nov., Iolated from Soil.</title>
        <authorList>
            <person name="Roh S.G."/>
            <person name="Lee C."/>
            <person name="Kim M.-K."/>
            <person name="Kim S.B."/>
        </authorList>
    </citation>
    <scope>NUCLEOTIDE SEQUENCE [LARGE SCALE GENOMIC DNA]</scope>
    <source>
        <strain evidence="2 3">MMS17-SY117</strain>
    </source>
</reference>
<dbReference type="Proteomes" id="UP000294894">
    <property type="component" value="Chromosome"/>
</dbReference>
<dbReference type="EMBL" id="CP038267">
    <property type="protein sequence ID" value="QBR92327.1"/>
    <property type="molecule type" value="Genomic_DNA"/>
</dbReference>
<keyword evidence="1" id="KW-1133">Transmembrane helix</keyword>
<keyword evidence="1" id="KW-0472">Membrane</keyword>